<comment type="similarity">
    <text evidence="2 5">Belongs to the cytochrome P450 family.</text>
</comment>
<evidence type="ECO:0000256" key="3">
    <source>
        <dbReference type="ARBA" id="ARBA00022723"/>
    </source>
</evidence>
<keyword evidence="5" id="KW-0560">Oxidoreductase</keyword>
<evidence type="ECO:0000256" key="2">
    <source>
        <dbReference type="ARBA" id="ARBA00010617"/>
    </source>
</evidence>
<accession>A0ABR3SDX0</accession>
<dbReference type="InterPro" id="IPR050121">
    <property type="entry name" value="Cytochrome_P450_monoxygenase"/>
</dbReference>
<dbReference type="EMBL" id="JAJVDC020000212">
    <property type="protein sequence ID" value="KAL1618256.1"/>
    <property type="molecule type" value="Genomic_DNA"/>
</dbReference>
<dbReference type="InterPro" id="IPR017972">
    <property type="entry name" value="Cyt_P450_CS"/>
</dbReference>
<dbReference type="SUPFAM" id="SSF48264">
    <property type="entry name" value="Cytochrome P450"/>
    <property type="match status" value="1"/>
</dbReference>
<keyword evidence="4 5" id="KW-0408">Iron</keyword>
<evidence type="ECO:0000256" key="1">
    <source>
        <dbReference type="ARBA" id="ARBA00001971"/>
    </source>
</evidence>
<dbReference type="CDD" id="cd11060">
    <property type="entry name" value="CYP57A1-like"/>
    <property type="match status" value="1"/>
</dbReference>
<dbReference type="InterPro" id="IPR001128">
    <property type="entry name" value="Cyt_P450"/>
</dbReference>
<evidence type="ECO:0000313" key="6">
    <source>
        <dbReference type="EMBL" id="KAL1618256.1"/>
    </source>
</evidence>
<keyword evidence="7" id="KW-1185">Reference proteome</keyword>
<sequence>MDLDGNVQLIRNITGAGNNYIKGESYVPFKGKRTFDLFGERNERVHGQQRRLVGGGYTMETMKTLEPYVNETVKVLLKKMEDTGTNGRVIEFAYLTHLFAFDVIGEVTFARRFGYIEAGSDFGLFGTIAKTLLSGVWVGEIPWLYHLHQRLVPLIGNHLAINARNGYLHDFTLKQMAARKERAAAGADDHNSDILSKLLAASRAKPQLSESDIGFTLTSNVIAGSDTTAVSMSAIVYYLLVTSAAKDRLLRELREKVVAGDVDADGIVPAAVGEKWPFLQAVIHEGMRMHPALGGLLARVVPPAGLRFGENFVPGGAEVGTSPWVIHRNKDIFGDDVETFRPERWLDEKRKTDMHRFFFGFGGGSRTCVGKNISMLELNKVIPTLFLRFDLQISNDKPGPEEKFYSYVYSAKSMRIEAYVVQEYRWLWADLRGRA</sequence>
<keyword evidence="3 5" id="KW-0479">Metal-binding</keyword>
<dbReference type="Proteomes" id="UP001521116">
    <property type="component" value="Unassembled WGS sequence"/>
</dbReference>
<comment type="cofactor">
    <cofactor evidence="1">
        <name>heme</name>
        <dbReference type="ChEBI" id="CHEBI:30413"/>
    </cofactor>
</comment>
<organism evidence="6 7">
    <name type="scientific">Neofusicoccum ribis</name>
    <dbReference type="NCBI Taxonomy" id="45134"/>
    <lineage>
        <taxon>Eukaryota</taxon>
        <taxon>Fungi</taxon>
        <taxon>Dikarya</taxon>
        <taxon>Ascomycota</taxon>
        <taxon>Pezizomycotina</taxon>
        <taxon>Dothideomycetes</taxon>
        <taxon>Dothideomycetes incertae sedis</taxon>
        <taxon>Botryosphaeriales</taxon>
        <taxon>Botryosphaeriaceae</taxon>
        <taxon>Neofusicoccum</taxon>
    </lineage>
</organism>
<dbReference type="PRINTS" id="PR00463">
    <property type="entry name" value="EP450I"/>
</dbReference>
<evidence type="ECO:0000256" key="5">
    <source>
        <dbReference type="RuleBase" id="RU000461"/>
    </source>
</evidence>
<gene>
    <name evidence="6" type="ORF">SLS56_010620</name>
</gene>
<dbReference type="PRINTS" id="PR00385">
    <property type="entry name" value="P450"/>
</dbReference>
<evidence type="ECO:0000313" key="7">
    <source>
        <dbReference type="Proteomes" id="UP001521116"/>
    </source>
</evidence>
<dbReference type="PANTHER" id="PTHR24305:SF232">
    <property type="entry name" value="P450, PUTATIVE (EUROFUNG)-RELATED"/>
    <property type="match status" value="1"/>
</dbReference>
<dbReference type="Gene3D" id="1.10.630.10">
    <property type="entry name" value="Cytochrome P450"/>
    <property type="match status" value="1"/>
</dbReference>
<proteinExistence type="inferred from homology"/>
<dbReference type="InterPro" id="IPR002401">
    <property type="entry name" value="Cyt_P450_E_grp-I"/>
</dbReference>
<dbReference type="PROSITE" id="PS00086">
    <property type="entry name" value="CYTOCHROME_P450"/>
    <property type="match status" value="1"/>
</dbReference>
<protein>
    <recommendedName>
        <fullName evidence="8">Cytochrome P450</fullName>
    </recommendedName>
</protein>
<name>A0ABR3SDX0_9PEZI</name>
<comment type="caution">
    <text evidence="6">The sequence shown here is derived from an EMBL/GenBank/DDBJ whole genome shotgun (WGS) entry which is preliminary data.</text>
</comment>
<dbReference type="InterPro" id="IPR036396">
    <property type="entry name" value="Cyt_P450_sf"/>
</dbReference>
<keyword evidence="5" id="KW-0503">Monooxygenase</keyword>
<reference evidence="6 7" key="1">
    <citation type="submission" date="2024-02" db="EMBL/GenBank/DDBJ databases">
        <title>De novo assembly and annotation of 12 fungi associated with fruit tree decline syndrome in Ontario, Canada.</title>
        <authorList>
            <person name="Sulman M."/>
            <person name="Ellouze W."/>
            <person name="Ilyukhin E."/>
        </authorList>
    </citation>
    <scope>NUCLEOTIDE SEQUENCE [LARGE SCALE GENOMIC DNA]</scope>
    <source>
        <strain evidence="6 7">M1-105</strain>
    </source>
</reference>
<keyword evidence="5" id="KW-0349">Heme</keyword>
<evidence type="ECO:0000256" key="4">
    <source>
        <dbReference type="ARBA" id="ARBA00023004"/>
    </source>
</evidence>
<evidence type="ECO:0008006" key="8">
    <source>
        <dbReference type="Google" id="ProtNLM"/>
    </source>
</evidence>
<dbReference type="PANTHER" id="PTHR24305">
    <property type="entry name" value="CYTOCHROME P450"/>
    <property type="match status" value="1"/>
</dbReference>
<dbReference type="Pfam" id="PF00067">
    <property type="entry name" value="p450"/>
    <property type="match status" value="1"/>
</dbReference>